<feature type="region of interest" description="Disordered" evidence="11">
    <location>
        <begin position="675"/>
        <end position="738"/>
    </location>
</feature>
<feature type="compositionally biased region" description="Basic and acidic residues" evidence="11">
    <location>
        <begin position="713"/>
        <end position="738"/>
    </location>
</feature>
<dbReference type="EMBL" id="JBHULN010000001">
    <property type="protein sequence ID" value="MFD2569286.1"/>
    <property type="molecule type" value="Genomic_DNA"/>
</dbReference>
<dbReference type="Pfam" id="PF00912">
    <property type="entry name" value="Transgly"/>
    <property type="match status" value="1"/>
</dbReference>
<dbReference type="SUPFAM" id="SSF53955">
    <property type="entry name" value="Lysozyme-like"/>
    <property type="match status" value="1"/>
</dbReference>
<evidence type="ECO:0000256" key="3">
    <source>
        <dbReference type="ARBA" id="ARBA00022676"/>
    </source>
</evidence>
<keyword evidence="9 12" id="KW-0472">Membrane</keyword>
<evidence type="ECO:0000256" key="8">
    <source>
        <dbReference type="ARBA" id="ARBA00022989"/>
    </source>
</evidence>
<evidence type="ECO:0000259" key="13">
    <source>
        <dbReference type="Pfam" id="PF00912"/>
    </source>
</evidence>
<feature type="compositionally biased region" description="Polar residues" evidence="11">
    <location>
        <begin position="679"/>
        <end position="688"/>
    </location>
</feature>
<keyword evidence="6" id="KW-0133">Cell shape</keyword>
<evidence type="ECO:0000313" key="15">
    <source>
        <dbReference type="Proteomes" id="UP001597469"/>
    </source>
</evidence>
<evidence type="ECO:0000256" key="2">
    <source>
        <dbReference type="ARBA" id="ARBA00022519"/>
    </source>
</evidence>
<proteinExistence type="predicted"/>
<evidence type="ECO:0000256" key="11">
    <source>
        <dbReference type="SAM" id="MobiDB-lite"/>
    </source>
</evidence>
<sequence>MTYRQRKALRIAGWIFLGIFLLAVAGVGIAYSKRESLLQTALDRAIRKAKRDYTLNVHIGSARFTGFSSLAFSDISVVPDNRDSLARIEKAEVSVRFWPLLMGKVALSGLTLDNGLVQVVKRDSLTNIDFLLRRKRKDSTVTSSRRTDLSDVAENIIDNVLSKIPDDLNVRNLEFRGMDNKDTVSLLTQTAYIADEAVNSTLKVNGNQATWHVTGTADPADREYNVALYAEGKPLELPYIFEKYKLKLQADTLRAELRDVGRSGGEFRLEGAGSVRNLRINHPAIARTDVLVPEASMDANVFVGENYVGIDSSSTLRLGQVSARPFLKYTLKPTKVYEVQLHTDPMDAQALFNSFPQGLFESLEGMQVTGKLRYDLAFQLDTSLPDSVKFNSGLTSDGFKVLKMGRTDFAAINRPFVYTPYEKGKPVRPIVVGPENPDYTPLNQIAPDLRNALLTSEDYNFFTHKGFNEKAFRVSIATNFKEKSFKRGASTISMQLVKNAFLNRNKTLSRKVEEILIVWLIENEHIVPKDRMYEVYLNIIEWGRNIYGIGEASRYYFGKSPAYLTLGESIFLAFVVPRPKRALDWFLPDGTLQVRNVRGYFRLIGRIMARRGLTAPDSGAYGFYDVRLREGLRRQVAPVDSLSPTDSLLIDPINNDVDEEQEETNGLGGFFRRLFRGNSGRTDNQPTVQPDRPSTDAPVEAAPTDTVKSRRQLRLERRERKRREREEQQRLEQENGSQ</sequence>
<evidence type="ECO:0000313" key="14">
    <source>
        <dbReference type="EMBL" id="MFD2569286.1"/>
    </source>
</evidence>
<keyword evidence="4" id="KW-0808">Transferase</keyword>
<evidence type="ECO:0000256" key="1">
    <source>
        <dbReference type="ARBA" id="ARBA00022475"/>
    </source>
</evidence>
<keyword evidence="8 12" id="KW-1133">Transmembrane helix</keyword>
<feature type="domain" description="Glycosyl transferase family 51" evidence="13">
    <location>
        <begin position="434"/>
        <end position="582"/>
    </location>
</feature>
<dbReference type="PANTHER" id="PTHR30400:SF0">
    <property type="entry name" value="BIOSYNTHETIC PEPTIDOGLYCAN TRANSGLYCOSYLASE"/>
    <property type="match status" value="1"/>
</dbReference>
<keyword evidence="3" id="KW-0328">Glycosyltransferase</keyword>
<gene>
    <name evidence="14" type="ORF">ACFSUS_01490</name>
</gene>
<reference evidence="15" key="1">
    <citation type="journal article" date="2019" name="Int. J. Syst. Evol. Microbiol.">
        <title>The Global Catalogue of Microorganisms (GCM) 10K type strain sequencing project: providing services to taxonomists for standard genome sequencing and annotation.</title>
        <authorList>
            <consortium name="The Broad Institute Genomics Platform"/>
            <consortium name="The Broad Institute Genome Sequencing Center for Infectious Disease"/>
            <person name="Wu L."/>
            <person name="Ma J."/>
        </authorList>
    </citation>
    <scope>NUCLEOTIDE SEQUENCE [LARGE SCALE GENOMIC DNA]</scope>
    <source>
        <strain evidence="15">KCTC 42805</strain>
    </source>
</reference>
<evidence type="ECO:0000256" key="7">
    <source>
        <dbReference type="ARBA" id="ARBA00022984"/>
    </source>
</evidence>
<keyword evidence="15" id="KW-1185">Reference proteome</keyword>
<evidence type="ECO:0000256" key="5">
    <source>
        <dbReference type="ARBA" id="ARBA00022692"/>
    </source>
</evidence>
<dbReference type="InterPro" id="IPR011812">
    <property type="entry name" value="Pep_trsgly"/>
</dbReference>
<dbReference type="RefSeq" id="WP_381518081.1">
    <property type="nucleotide sequence ID" value="NZ_JBHULN010000001.1"/>
</dbReference>
<evidence type="ECO:0000256" key="12">
    <source>
        <dbReference type="SAM" id="Phobius"/>
    </source>
</evidence>
<keyword evidence="5 12" id="KW-0812">Transmembrane</keyword>
<dbReference type="InterPro" id="IPR023346">
    <property type="entry name" value="Lysozyme-like_dom_sf"/>
</dbReference>
<feature type="transmembrane region" description="Helical" evidence="12">
    <location>
        <begin position="12"/>
        <end position="31"/>
    </location>
</feature>
<keyword evidence="10" id="KW-0961">Cell wall biogenesis/degradation</keyword>
<evidence type="ECO:0000256" key="9">
    <source>
        <dbReference type="ARBA" id="ARBA00023136"/>
    </source>
</evidence>
<dbReference type="InterPro" id="IPR001264">
    <property type="entry name" value="Glyco_trans_51"/>
</dbReference>
<protein>
    <submittedName>
        <fullName evidence="14">Transglycosylase domain-containing protein</fullName>
    </submittedName>
</protein>
<organism evidence="14 15">
    <name type="scientific">Spirosoma soli</name>
    <dbReference type="NCBI Taxonomy" id="1770529"/>
    <lineage>
        <taxon>Bacteria</taxon>
        <taxon>Pseudomonadati</taxon>
        <taxon>Bacteroidota</taxon>
        <taxon>Cytophagia</taxon>
        <taxon>Cytophagales</taxon>
        <taxon>Cytophagaceae</taxon>
        <taxon>Spirosoma</taxon>
    </lineage>
</organism>
<dbReference type="Gene3D" id="1.10.3810.10">
    <property type="entry name" value="Biosynthetic peptidoglycan transglycosylase-like"/>
    <property type="match status" value="1"/>
</dbReference>
<evidence type="ECO:0000256" key="6">
    <source>
        <dbReference type="ARBA" id="ARBA00022960"/>
    </source>
</evidence>
<keyword evidence="7" id="KW-0573">Peptidoglycan synthesis</keyword>
<keyword evidence="2" id="KW-0997">Cell inner membrane</keyword>
<evidence type="ECO:0000256" key="4">
    <source>
        <dbReference type="ARBA" id="ARBA00022679"/>
    </source>
</evidence>
<comment type="caution">
    <text evidence="14">The sequence shown here is derived from an EMBL/GenBank/DDBJ whole genome shotgun (WGS) entry which is preliminary data.</text>
</comment>
<dbReference type="InterPro" id="IPR036950">
    <property type="entry name" value="PBP_transglycosylase"/>
</dbReference>
<evidence type="ECO:0000256" key="10">
    <source>
        <dbReference type="ARBA" id="ARBA00023316"/>
    </source>
</evidence>
<dbReference type="PANTHER" id="PTHR30400">
    <property type="entry name" value="MONOFUNCTIONAL BIOSYNTHETIC PEPTIDOGLYCAN TRANSGLYCOSYLASE"/>
    <property type="match status" value="1"/>
</dbReference>
<accession>A0ABW5LZM2</accession>
<name>A0ABW5LZM2_9BACT</name>
<dbReference type="Proteomes" id="UP001597469">
    <property type="component" value="Unassembled WGS sequence"/>
</dbReference>
<keyword evidence="1" id="KW-1003">Cell membrane</keyword>